<comment type="caution">
    <text evidence="2">The sequence shown here is derived from an EMBL/GenBank/DDBJ whole genome shotgun (WGS) entry which is preliminary data.</text>
</comment>
<keyword evidence="1" id="KW-0472">Membrane</keyword>
<protein>
    <submittedName>
        <fullName evidence="2">Uncharacterized protein</fullName>
    </submittedName>
</protein>
<evidence type="ECO:0000313" key="2">
    <source>
        <dbReference type="EMBL" id="KIX85691.1"/>
    </source>
</evidence>
<reference evidence="2 3" key="1">
    <citation type="journal article" date="2013" name="Proc. Natl. Acad. Sci. U.S.A.">
        <title>Candidate phylum TM6 genome recovered from a hospital sink biofilm provides genomic insights into this uncultivated phylum.</title>
        <authorList>
            <person name="McLean J.S."/>
            <person name="Lombardo M.J."/>
            <person name="Badger J.H."/>
            <person name="Edlund A."/>
            <person name="Novotny M."/>
            <person name="Yee-Greenbaum J."/>
            <person name="Vyahhi N."/>
            <person name="Hall A.P."/>
            <person name="Yang Y."/>
            <person name="Dupont C.L."/>
            <person name="Ziegler M.G."/>
            <person name="Chitsaz H."/>
            <person name="Allen A.E."/>
            <person name="Yooseph S."/>
            <person name="Tesler G."/>
            <person name="Pevzner P.A."/>
            <person name="Friedman R.M."/>
            <person name="Nealson K.H."/>
            <person name="Venter J.C."/>
            <person name="Lasken R.S."/>
        </authorList>
    </citation>
    <scope>NUCLEOTIDE SEQUENCE [LARGE SCALE GENOMIC DNA]</scope>
    <source>
        <strain evidence="2 3">TM6SC1</strain>
    </source>
</reference>
<proteinExistence type="predicted"/>
<dbReference type="Proteomes" id="UP000032214">
    <property type="component" value="Unassembled WGS sequence"/>
</dbReference>
<accession>A0A0D2JF85</accession>
<keyword evidence="1" id="KW-1133">Transmembrane helix</keyword>
<feature type="transmembrane region" description="Helical" evidence="1">
    <location>
        <begin position="7"/>
        <end position="30"/>
    </location>
</feature>
<evidence type="ECO:0000256" key="1">
    <source>
        <dbReference type="SAM" id="Phobius"/>
    </source>
</evidence>
<keyword evidence="1" id="KW-0812">Transmembrane</keyword>
<organism evidence="2 3">
    <name type="scientific">candidate division TM6 bacterium JCVI TM6SC1</name>
    <dbReference type="NCBI Taxonomy" id="1306947"/>
    <lineage>
        <taxon>Bacteria</taxon>
        <taxon>Candidatus Babelota</taxon>
        <taxon>Vermiphilus</taxon>
    </lineage>
</organism>
<keyword evidence="3" id="KW-1185">Reference proteome</keyword>
<name>A0A0D2JF85_9BACT</name>
<dbReference type="EMBL" id="ARQD01000001">
    <property type="protein sequence ID" value="KIX85691.1"/>
    <property type="molecule type" value="Genomic_DNA"/>
</dbReference>
<sequence length="515" mass="57054">MATEKKIIYKLIMAVCVTFGMFQLLCLSAAENISQVDRLLAILEGIEQQLDLNPTKENLKPYWQALGQLDVKQLEIELGTPAITKPVILFKSFVLMANVGKIPKRIEDLRKIVMPSSATPSCPQPAPVCVAQALGKPACISSNTLQSTITQAIQFIEQPPQNISLPAYSGVYDNKKYLMYNWSNQVTKQGADNDCGYHAAYNSKWLLEYFLQLITYDQLIVKIKAPKASFISGECRLMLEGGQQGQGLTGDAVREFAQQLGIPEQNYTVVENLSQLTMVSLLDQAERVISIMKALQDDQPFVHAFIINNAGEYRTNTGVVRGGFGHYVAFVIAHRSGQTTFHVADSGGGVYPDDIATQLKQAQYAGYISTINTLIRFLYRSISVAQAELCIIPEIDGLQNKIKLARDKEYENYAQEVLKIYQNLVDLGLTNSPELQAIYAPLLAQSITSILQDITLSKPEIISGVLNWLNPVLIALMKMLNGQAERQALIQILARAAGQAKYQISEDLKRAIART</sequence>
<evidence type="ECO:0000313" key="3">
    <source>
        <dbReference type="Proteomes" id="UP000032214"/>
    </source>
</evidence>
<gene>
    <name evidence="2" type="ORF">J120_02060</name>
</gene>
<dbReference type="AlphaFoldDB" id="A0A0D2JF85"/>